<evidence type="ECO:0000313" key="2">
    <source>
        <dbReference type="EMBL" id="KAH6655663.1"/>
    </source>
</evidence>
<organism evidence="2 3">
    <name type="scientific">Truncatella angustata</name>
    <dbReference type="NCBI Taxonomy" id="152316"/>
    <lineage>
        <taxon>Eukaryota</taxon>
        <taxon>Fungi</taxon>
        <taxon>Dikarya</taxon>
        <taxon>Ascomycota</taxon>
        <taxon>Pezizomycotina</taxon>
        <taxon>Sordariomycetes</taxon>
        <taxon>Xylariomycetidae</taxon>
        <taxon>Amphisphaeriales</taxon>
        <taxon>Sporocadaceae</taxon>
        <taxon>Truncatella</taxon>
    </lineage>
</organism>
<feature type="compositionally biased region" description="Low complexity" evidence="1">
    <location>
        <begin position="30"/>
        <end position="50"/>
    </location>
</feature>
<gene>
    <name evidence="2" type="ORF">BKA67DRAFT_245200</name>
</gene>
<feature type="compositionally biased region" description="Basic and acidic residues" evidence="1">
    <location>
        <begin position="74"/>
        <end position="103"/>
    </location>
</feature>
<evidence type="ECO:0000256" key="1">
    <source>
        <dbReference type="SAM" id="MobiDB-lite"/>
    </source>
</evidence>
<comment type="caution">
    <text evidence="2">The sequence shown here is derived from an EMBL/GenBank/DDBJ whole genome shotgun (WGS) entry which is preliminary data.</text>
</comment>
<protein>
    <submittedName>
        <fullName evidence="2">Uncharacterized protein</fullName>
    </submittedName>
</protein>
<dbReference type="RefSeq" id="XP_045959928.1">
    <property type="nucleotide sequence ID" value="XM_046095706.1"/>
</dbReference>
<feature type="compositionally biased region" description="Polar residues" evidence="1">
    <location>
        <begin position="200"/>
        <end position="214"/>
    </location>
</feature>
<reference evidence="2" key="1">
    <citation type="journal article" date="2021" name="Nat. Commun.">
        <title>Genetic determinants of endophytism in the Arabidopsis root mycobiome.</title>
        <authorList>
            <person name="Mesny F."/>
            <person name="Miyauchi S."/>
            <person name="Thiergart T."/>
            <person name="Pickel B."/>
            <person name="Atanasova L."/>
            <person name="Karlsson M."/>
            <person name="Huettel B."/>
            <person name="Barry K.W."/>
            <person name="Haridas S."/>
            <person name="Chen C."/>
            <person name="Bauer D."/>
            <person name="Andreopoulos W."/>
            <person name="Pangilinan J."/>
            <person name="LaButti K."/>
            <person name="Riley R."/>
            <person name="Lipzen A."/>
            <person name="Clum A."/>
            <person name="Drula E."/>
            <person name="Henrissat B."/>
            <person name="Kohler A."/>
            <person name="Grigoriev I.V."/>
            <person name="Martin F.M."/>
            <person name="Hacquard S."/>
        </authorList>
    </citation>
    <scope>NUCLEOTIDE SEQUENCE</scope>
    <source>
        <strain evidence="2">MPI-SDFR-AT-0073</strain>
    </source>
</reference>
<proteinExistence type="predicted"/>
<dbReference type="GeneID" id="70124599"/>
<feature type="compositionally biased region" description="Basic and acidic residues" evidence="1">
    <location>
        <begin position="112"/>
        <end position="123"/>
    </location>
</feature>
<dbReference type="OrthoDB" id="5279705at2759"/>
<dbReference type="EMBL" id="JAGPXC010000003">
    <property type="protein sequence ID" value="KAH6655663.1"/>
    <property type="molecule type" value="Genomic_DNA"/>
</dbReference>
<feature type="region of interest" description="Disordered" evidence="1">
    <location>
        <begin position="26"/>
        <end position="123"/>
    </location>
</feature>
<name>A0A9P8UP41_9PEZI</name>
<feature type="compositionally biased region" description="Polar residues" evidence="1">
    <location>
        <begin position="62"/>
        <end position="73"/>
    </location>
</feature>
<dbReference type="AlphaFoldDB" id="A0A9P8UP41"/>
<evidence type="ECO:0000313" key="3">
    <source>
        <dbReference type="Proteomes" id="UP000758603"/>
    </source>
</evidence>
<sequence>MLSTMAPASPHLPIFTYDFTAAASHRPIHSSPLSSSPLRPSQTSPLPLSSRDPNALPRRDFNSSPTKPAPQSSEKSKWTKFDTREAKKNPLRQNRESASEGRRKLFLKNVRQRQDDKAWERRGGDQEVLKLEWSALDRRRRQQKDTDIDGLVFEQDLEDIPEYPTAQQPAPDEDDTMVDSHAMEEEAELDAMLSAYEAHSPQQAPLQRLDSPSLSDDEYDNLFMDLLSLPPNRQQSQESGDLALSGQMDLS</sequence>
<feature type="region of interest" description="Disordered" evidence="1">
    <location>
        <begin position="138"/>
        <end position="251"/>
    </location>
</feature>
<keyword evidence="3" id="KW-1185">Reference proteome</keyword>
<dbReference type="Proteomes" id="UP000758603">
    <property type="component" value="Unassembled WGS sequence"/>
</dbReference>
<accession>A0A9P8UP41</accession>